<proteinExistence type="predicted"/>
<dbReference type="Proteomes" id="UP001172457">
    <property type="component" value="Chromosome 6"/>
</dbReference>
<evidence type="ECO:0008006" key="3">
    <source>
        <dbReference type="Google" id="ProtNLM"/>
    </source>
</evidence>
<reference evidence="1" key="1">
    <citation type="submission" date="2023-03" db="EMBL/GenBank/DDBJ databases">
        <title>Chromosome-scale reference genome and RAD-based genetic map of yellow starthistle (Centaurea solstitialis) reveal putative structural variation and QTLs associated with invader traits.</title>
        <authorList>
            <person name="Reatini B."/>
            <person name="Cang F.A."/>
            <person name="Jiang Q."/>
            <person name="Mckibben M.T.W."/>
            <person name="Barker M.S."/>
            <person name="Rieseberg L.H."/>
            <person name="Dlugosch K.M."/>
        </authorList>
    </citation>
    <scope>NUCLEOTIDE SEQUENCE</scope>
    <source>
        <strain evidence="1">CAN-66</strain>
        <tissue evidence="1">Leaf</tissue>
    </source>
</reference>
<evidence type="ECO:0000313" key="2">
    <source>
        <dbReference type="Proteomes" id="UP001172457"/>
    </source>
</evidence>
<accession>A0AA38WCF8</accession>
<feature type="non-terminal residue" evidence="1">
    <location>
        <position position="1"/>
    </location>
</feature>
<dbReference type="PANTHER" id="PTHR11439:SF495">
    <property type="entry name" value="REVERSE TRANSCRIPTASE, RNA-DEPENDENT DNA POLYMERASE-RELATED"/>
    <property type="match status" value="1"/>
</dbReference>
<keyword evidence="2" id="KW-1185">Reference proteome</keyword>
<protein>
    <recommendedName>
        <fullName evidence="3">Retrovirus-related Pol polyprotein from transposon TNT 1-94</fullName>
    </recommendedName>
</protein>
<organism evidence="1 2">
    <name type="scientific">Centaurea solstitialis</name>
    <name type="common">yellow star-thistle</name>
    <dbReference type="NCBI Taxonomy" id="347529"/>
    <lineage>
        <taxon>Eukaryota</taxon>
        <taxon>Viridiplantae</taxon>
        <taxon>Streptophyta</taxon>
        <taxon>Embryophyta</taxon>
        <taxon>Tracheophyta</taxon>
        <taxon>Spermatophyta</taxon>
        <taxon>Magnoliopsida</taxon>
        <taxon>eudicotyledons</taxon>
        <taxon>Gunneridae</taxon>
        <taxon>Pentapetalae</taxon>
        <taxon>asterids</taxon>
        <taxon>campanulids</taxon>
        <taxon>Asterales</taxon>
        <taxon>Asteraceae</taxon>
        <taxon>Carduoideae</taxon>
        <taxon>Cardueae</taxon>
        <taxon>Centaureinae</taxon>
        <taxon>Centaurea</taxon>
    </lineage>
</organism>
<sequence>MFSTCLCARFQADPKESHLLREQKYWPLVSKNSGFDLMAYRDSDYEGCKLDRKSTSGSCQFLGGKLVSWSSKKQNCVSTSTAEVEYVAVASCCSQALWISTQLRDYGYLINKIPNLCYSKGAIAISTNPIQHSKTKHIDISIGIEKYLTYLIFKKFKNLRKKINRFLALRGYHIIP</sequence>
<name>A0AA38WCF8_9ASTR</name>
<evidence type="ECO:0000313" key="1">
    <source>
        <dbReference type="EMBL" id="KAJ9545104.1"/>
    </source>
</evidence>
<dbReference type="EMBL" id="JARYMX010000006">
    <property type="protein sequence ID" value="KAJ9545104.1"/>
    <property type="molecule type" value="Genomic_DNA"/>
</dbReference>
<dbReference type="PANTHER" id="PTHR11439">
    <property type="entry name" value="GAG-POL-RELATED RETROTRANSPOSON"/>
    <property type="match status" value="1"/>
</dbReference>
<gene>
    <name evidence="1" type="ORF">OSB04_024811</name>
</gene>
<dbReference type="CDD" id="cd09272">
    <property type="entry name" value="RNase_HI_RT_Ty1"/>
    <property type="match status" value="1"/>
</dbReference>
<comment type="caution">
    <text evidence="1">The sequence shown here is derived from an EMBL/GenBank/DDBJ whole genome shotgun (WGS) entry which is preliminary data.</text>
</comment>
<dbReference type="AlphaFoldDB" id="A0AA38WCF8"/>